<feature type="transmembrane region" description="Helical" evidence="1">
    <location>
        <begin position="97"/>
        <end position="114"/>
    </location>
</feature>
<keyword evidence="1" id="KW-0472">Membrane</keyword>
<feature type="transmembrane region" description="Helical" evidence="1">
    <location>
        <begin position="287"/>
        <end position="306"/>
    </location>
</feature>
<reference evidence="4" key="1">
    <citation type="submission" date="2017-09" db="EMBL/GenBank/DDBJ databases">
        <title>Depth-based differentiation of microbial function through sediment-hosted aquifers and enrichment of novel symbionts in the deep terrestrial subsurface.</title>
        <authorList>
            <person name="Probst A.J."/>
            <person name="Ladd B."/>
            <person name="Jarett J.K."/>
            <person name="Geller-Mcgrath D.E."/>
            <person name="Sieber C.M.K."/>
            <person name="Emerson J.B."/>
            <person name="Anantharaman K."/>
            <person name="Thomas B.C."/>
            <person name="Malmstrom R."/>
            <person name="Stieglmeier M."/>
            <person name="Klingl A."/>
            <person name="Woyke T."/>
            <person name="Ryan C.M."/>
            <person name="Banfield J.F."/>
        </authorList>
    </citation>
    <scope>NUCLEOTIDE SEQUENCE [LARGE SCALE GENOMIC DNA]</scope>
</reference>
<gene>
    <name evidence="3" type="ORF">COU30_01510</name>
</gene>
<sequence>MFMLWFFIALLGYVLLAIAFILDKFILTESVDNPVVYTFYSTIVMFGAVLLFPFMGFQWLNGVNWLWAILSGVSFGFGLLMLYKALQKGESSHIQPFNGAIITITTFTIASYTLGETLTLAQKIGVGILIISSLLLSFEKSRKHNGFHIGFVWAAISGVLFGVSHLSAKYLYTIYDFWPAFTWTRATTGLVGLLCLAYPSVRNTFKKGKQKNEKKQTSAKKYAVPIIMVNKIFAMGAVVIIQYAAAIGSVTLVFALSGLQYALMFVIILVLSKWFKSLFNEYFTKRELVIETIAIILVIIGSALFVF</sequence>
<feature type="domain" description="EamA" evidence="2">
    <location>
        <begin position="4"/>
        <end position="137"/>
    </location>
</feature>
<feature type="transmembrane region" description="Helical" evidence="1">
    <location>
        <begin position="150"/>
        <end position="168"/>
    </location>
</feature>
<feature type="transmembrane region" description="Helical" evidence="1">
    <location>
        <begin position="65"/>
        <end position="85"/>
    </location>
</feature>
<dbReference type="SUPFAM" id="SSF103481">
    <property type="entry name" value="Multidrug resistance efflux transporter EmrE"/>
    <property type="match status" value="1"/>
</dbReference>
<name>A0A2M6P2E6_9BACT</name>
<feature type="transmembrane region" description="Helical" evidence="1">
    <location>
        <begin position="222"/>
        <end position="245"/>
    </location>
</feature>
<comment type="caution">
    <text evidence="3">The sequence shown here is derived from an EMBL/GenBank/DDBJ whole genome shotgun (WGS) entry which is preliminary data.</text>
</comment>
<evidence type="ECO:0000259" key="2">
    <source>
        <dbReference type="Pfam" id="PF00892"/>
    </source>
</evidence>
<dbReference type="GO" id="GO:0016020">
    <property type="term" value="C:membrane"/>
    <property type="evidence" value="ECO:0007669"/>
    <property type="project" value="InterPro"/>
</dbReference>
<dbReference type="Pfam" id="PF00892">
    <property type="entry name" value="EamA"/>
    <property type="match status" value="1"/>
</dbReference>
<dbReference type="Gene3D" id="1.10.3730.20">
    <property type="match status" value="1"/>
</dbReference>
<evidence type="ECO:0000256" key="1">
    <source>
        <dbReference type="SAM" id="Phobius"/>
    </source>
</evidence>
<feature type="transmembrane region" description="Helical" evidence="1">
    <location>
        <begin position="6"/>
        <end position="27"/>
    </location>
</feature>
<feature type="transmembrane region" description="Helical" evidence="1">
    <location>
        <begin position="251"/>
        <end position="275"/>
    </location>
</feature>
<evidence type="ECO:0000313" key="3">
    <source>
        <dbReference type="EMBL" id="PIR77610.1"/>
    </source>
</evidence>
<dbReference type="InterPro" id="IPR037185">
    <property type="entry name" value="EmrE-like"/>
</dbReference>
<dbReference type="Proteomes" id="UP000228528">
    <property type="component" value="Unassembled WGS sequence"/>
</dbReference>
<dbReference type="InterPro" id="IPR000620">
    <property type="entry name" value="EamA_dom"/>
</dbReference>
<dbReference type="AlphaFoldDB" id="A0A2M6P2E6"/>
<protein>
    <recommendedName>
        <fullName evidence="2">EamA domain-containing protein</fullName>
    </recommendedName>
</protein>
<feature type="transmembrane region" description="Helical" evidence="1">
    <location>
        <begin position="120"/>
        <end position="138"/>
    </location>
</feature>
<organism evidence="3 4">
    <name type="scientific">Candidatus Magasanikbacteria bacterium CG10_big_fil_rev_8_21_14_0_10_38_6</name>
    <dbReference type="NCBI Taxonomy" id="1974647"/>
    <lineage>
        <taxon>Bacteria</taxon>
        <taxon>Candidatus Magasanikiibacteriota</taxon>
    </lineage>
</organism>
<feature type="transmembrane region" description="Helical" evidence="1">
    <location>
        <begin position="180"/>
        <end position="201"/>
    </location>
</feature>
<evidence type="ECO:0000313" key="4">
    <source>
        <dbReference type="Proteomes" id="UP000228528"/>
    </source>
</evidence>
<keyword evidence="1" id="KW-0812">Transmembrane</keyword>
<dbReference type="EMBL" id="PFBW01000065">
    <property type="protein sequence ID" value="PIR77610.1"/>
    <property type="molecule type" value="Genomic_DNA"/>
</dbReference>
<accession>A0A2M6P2E6</accession>
<feature type="transmembrane region" description="Helical" evidence="1">
    <location>
        <begin position="39"/>
        <end position="59"/>
    </location>
</feature>
<keyword evidence="1" id="KW-1133">Transmembrane helix</keyword>
<proteinExistence type="predicted"/>